<dbReference type="GO" id="GO:0015031">
    <property type="term" value="P:protein transport"/>
    <property type="evidence" value="ECO:0007669"/>
    <property type="project" value="UniProtKB-KW"/>
</dbReference>
<feature type="region of interest" description="Disordered" evidence="12">
    <location>
        <begin position="1"/>
        <end position="26"/>
    </location>
</feature>
<reference evidence="13 14" key="1">
    <citation type="submission" date="2019-09" db="EMBL/GenBank/DDBJ databases">
        <title>The hologenome of the rock-dwelling lichen Lasallia pustulata.</title>
        <authorList>
            <person name="Greshake Tzovaras B."/>
            <person name="Segers F."/>
            <person name="Bicker A."/>
            <person name="Dal Grande F."/>
            <person name="Otte J."/>
            <person name="Hankeln T."/>
            <person name="Schmitt I."/>
            <person name="Ebersberger I."/>
        </authorList>
    </citation>
    <scope>NUCLEOTIDE SEQUENCE [LARGE SCALE GENOMIC DNA]</scope>
    <source>
        <strain evidence="13">A1-1</strain>
    </source>
</reference>
<evidence type="ECO:0000256" key="1">
    <source>
        <dbReference type="ARBA" id="ARBA00004434"/>
    </source>
</evidence>
<proteinExistence type="inferred from homology"/>
<keyword evidence="11" id="KW-0472">Membrane</keyword>
<dbReference type="EMBL" id="VXIT01000008">
    <property type="protein sequence ID" value="KAA6410822.1"/>
    <property type="molecule type" value="Genomic_DNA"/>
</dbReference>
<comment type="similarity">
    <text evidence="2">Belongs to the TIM54 family.</text>
</comment>
<dbReference type="OrthoDB" id="5598305at2759"/>
<keyword evidence="10" id="KW-0496">Mitochondrion</keyword>
<dbReference type="AlphaFoldDB" id="A0A5M8PPA0"/>
<evidence type="ECO:0000256" key="3">
    <source>
        <dbReference type="ARBA" id="ARBA00020796"/>
    </source>
</evidence>
<keyword evidence="9" id="KW-0811">Translocation</keyword>
<feature type="compositionally biased region" description="Pro residues" evidence="12">
    <location>
        <begin position="220"/>
        <end position="238"/>
    </location>
</feature>
<evidence type="ECO:0000256" key="10">
    <source>
        <dbReference type="ARBA" id="ARBA00023128"/>
    </source>
</evidence>
<feature type="compositionally biased region" description="Polar residues" evidence="12">
    <location>
        <begin position="1"/>
        <end position="10"/>
    </location>
</feature>
<feature type="compositionally biased region" description="Low complexity" evidence="12">
    <location>
        <begin position="239"/>
        <end position="258"/>
    </location>
</feature>
<evidence type="ECO:0000256" key="11">
    <source>
        <dbReference type="ARBA" id="ARBA00023136"/>
    </source>
</evidence>
<dbReference type="Proteomes" id="UP000324767">
    <property type="component" value="Unassembled WGS sequence"/>
</dbReference>
<evidence type="ECO:0000256" key="7">
    <source>
        <dbReference type="ARBA" id="ARBA00022927"/>
    </source>
</evidence>
<evidence type="ECO:0000313" key="13">
    <source>
        <dbReference type="EMBL" id="KAA6410822.1"/>
    </source>
</evidence>
<dbReference type="PANTHER" id="PTHR12358">
    <property type="entry name" value="SPHINGOSINE KINASE"/>
    <property type="match status" value="1"/>
</dbReference>
<dbReference type="GO" id="GO:0005743">
    <property type="term" value="C:mitochondrial inner membrane"/>
    <property type="evidence" value="ECO:0007669"/>
    <property type="project" value="UniProtKB-SubCell"/>
</dbReference>
<feature type="region of interest" description="Disordered" evidence="12">
    <location>
        <begin position="154"/>
        <end position="175"/>
    </location>
</feature>
<sequence>MAEKPTNTIQDAAAAAAPKPAQPPRNPAFRMMGLPSFRFKLPSRNWLIFLSITGSFTTALLYDRHHKKKAHQKWCTIVSHMAQEPLPVDRMPRRLTIFLSAPPGDGLRAARAYFQEYVKPVLVSAALDWEVIEGRREGDVRAGLAEKVRKLRVKNGESRSSQGEPKVEEEEKESIEDALAQVRQKNGIEDWDGIQGDLIIGRNTWKEYVRGLHEGWLGPLDPPAEPPPLKQTPPPAPAPLDASVASESTSSSPELQQSDQEKKNDSDSLPTPALVPPSTSNATIPTPPYISPAQYFTSPLPRTLPPTLPPSLPLPFPHILGFLNTPIRVYRFLTRRHLADSTGREVAALVLAASIRPYDHKESFVSSEDVDDTSPRNKEELAASDGIVAHTGHRWEQQRVLEEEEAEWHKSVRKPRKEGEETVWMEEVVVDERIGERMRRFELGGRENTFGGLSDGEPRDNEVTWVETMKIWVGMGKEKHEPKGWEQGLVGEEGD</sequence>
<evidence type="ECO:0000313" key="14">
    <source>
        <dbReference type="Proteomes" id="UP000324767"/>
    </source>
</evidence>
<keyword evidence="6" id="KW-0999">Mitochondrion inner membrane</keyword>
<keyword evidence="7" id="KW-0653">Protein transport</keyword>
<evidence type="ECO:0000256" key="4">
    <source>
        <dbReference type="ARBA" id="ARBA00022448"/>
    </source>
</evidence>
<organism evidence="13 14">
    <name type="scientific">Lasallia pustulata</name>
    <dbReference type="NCBI Taxonomy" id="136370"/>
    <lineage>
        <taxon>Eukaryota</taxon>
        <taxon>Fungi</taxon>
        <taxon>Dikarya</taxon>
        <taxon>Ascomycota</taxon>
        <taxon>Pezizomycotina</taxon>
        <taxon>Lecanoromycetes</taxon>
        <taxon>OSLEUM clade</taxon>
        <taxon>Umbilicariomycetidae</taxon>
        <taxon>Umbilicariales</taxon>
        <taxon>Umbilicariaceae</taxon>
        <taxon>Lasallia</taxon>
    </lineage>
</organism>
<evidence type="ECO:0000256" key="6">
    <source>
        <dbReference type="ARBA" id="ARBA00022792"/>
    </source>
</evidence>
<name>A0A5M8PPA0_9LECA</name>
<gene>
    <name evidence="13" type="ORF">FRX48_05132</name>
</gene>
<evidence type="ECO:0000256" key="8">
    <source>
        <dbReference type="ARBA" id="ARBA00022989"/>
    </source>
</evidence>
<dbReference type="InterPro" id="IPR050187">
    <property type="entry name" value="Lipid_Phosphate_FormReg"/>
</dbReference>
<comment type="caution">
    <text evidence="13">The sequence shown here is derived from an EMBL/GenBank/DDBJ whole genome shotgun (WGS) entry which is preliminary data.</text>
</comment>
<keyword evidence="4" id="KW-0813">Transport</keyword>
<dbReference type="PANTHER" id="PTHR12358:SF101">
    <property type="entry name" value="MITOCHONDRIAL IMPORT INNER MEMBRANE TRANSLOCASE SUBUNIT TIM54"/>
    <property type="match status" value="1"/>
</dbReference>
<evidence type="ECO:0000256" key="5">
    <source>
        <dbReference type="ARBA" id="ARBA00022692"/>
    </source>
</evidence>
<keyword evidence="8" id="KW-1133">Transmembrane helix</keyword>
<dbReference type="InterPro" id="IPR021056">
    <property type="entry name" value="Mt_import_IM_translocase_Tim54"/>
</dbReference>
<feature type="region of interest" description="Disordered" evidence="12">
    <location>
        <begin position="219"/>
        <end position="287"/>
    </location>
</feature>
<evidence type="ECO:0000256" key="12">
    <source>
        <dbReference type="SAM" id="MobiDB-lite"/>
    </source>
</evidence>
<evidence type="ECO:0000256" key="9">
    <source>
        <dbReference type="ARBA" id="ARBA00023010"/>
    </source>
</evidence>
<comment type="subcellular location">
    <subcellularLocation>
        <location evidence="1">Mitochondrion inner membrane</location>
        <topology evidence="1">Single-pass membrane protein</topology>
    </subcellularLocation>
</comment>
<accession>A0A5M8PPA0</accession>
<protein>
    <recommendedName>
        <fullName evidence="3">Mitochondrial import inner membrane translocase subunit TIM54</fullName>
    </recommendedName>
</protein>
<dbReference type="Pfam" id="PF11711">
    <property type="entry name" value="Tim54"/>
    <property type="match status" value="1"/>
</dbReference>
<evidence type="ECO:0000256" key="2">
    <source>
        <dbReference type="ARBA" id="ARBA00006355"/>
    </source>
</evidence>
<keyword evidence="5" id="KW-0812">Transmembrane</keyword>